<dbReference type="CDD" id="cd02248">
    <property type="entry name" value="Peptidase_C1A"/>
    <property type="match status" value="1"/>
</dbReference>
<accession>A0A2P6NXY4</accession>
<dbReference type="InterPro" id="IPR051092">
    <property type="entry name" value="FYVE_RhoGEF_PH"/>
</dbReference>
<feature type="compositionally biased region" description="Acidic residues" evidence="1">
    <location>
        <begin position="1"/>
        <end position="11"/>
    </location>
</feature>
<dbReference type="GO" id="GO:0005085">
    <property type="term" value="F:guanyl-nucleotide exchange factor activity"/>
    <property type="evidence" value="ECO:0007669"/>
    <property type="project" value="InterPro"/>
</dbReference>
<feature type="region of interest" description="Disordered" evidence="1">
    <location>
        <begin position="1"/>
        <end position="40"/>
    </location>
</feature>
<gene>
    <name evidence="3" type="ORF">PROFUN_00283</name>
</gene>
<dbReference type="Gene3D" id="1.20.900.10">
    <property type="entry name" value="Dbl homology (DH) domain"/>
    <property type="match status" value="1"/>
</dbReference>
<feature type="domain" description="DH" evidence="2">
    <location>
        <begin position="45"/>
        <end position="241"/>
    </location>
</feature>
<dbReference type="PANTHER" id="PTHR12673:SF159">
    <property type="entry name" value="LD03170P"/>
    <property type="match status" value="1"/>
</dbReference>
<dbReference type="SUPFAM" id="SSF54001">
    <property type="entry name" value="Cysteine proteinases"/>
    <property type="match status" value="1"/>
</dbReference>
<comment type="caution">
    <text evidence="3">The sequence shown here is derived from an EMBL/GenBank/DDBJ whole genome shotgun (WGS) entry which is preliminary data.</text>
</comment>
<dbReference type="AlphaFoldDB" id="A0A2P6NXY4"/>
<protein>
    <submittedName>
        <fullName evidence="3">Pro-cathepsin H</fullName>
    </submittedName>
</protein>
<dbReference type="InterPro" id="IPR000169">
    <property type="entry name" value="Pept_cys_AS"/>
</dbReference>
<feature type="compositionally biased region" description="Pro residues" evidence="1">
    <location>
        <begin position="486"/>
        <end position="502"/>
    </location>
</feature>
<dbReference type="InterPro" id="IPR013201">
    <property type="entry name" value="Prot_inhib_I29"/>
</dbReference>
<dbReference type="GO" id="GO:0008234">
    <property type="term" value="F:cysteine-type peptidase activity"/>
    <property type="evidence" value="ECO:0007669"/>
    <property type="project" value="InterPro"/>
</dbReference>
<dbReference type="SMART" id="SM00645">
    <property type="entry name" value="Pept_C1"/>
    <property type="match status" value="1"/>
</dbReference>
<dbReference type="Pfam" id="PF00112">
    <property type="entry name" value="Peptidase_C1"/>
    <property type="match status" value="1"/>
</dbReference>
<dbReference type="SMART" id="SM00325">
    <property type="entry name" value="RhoGEF"/>
    <property type="match status" value="1"/>
</dbReference>
<dbReference type="GO" id="GO:0005737">
    <property type="term" value="C:cytoplasm"/>
    <property type="evidence" value="ECO:0007669"/>
    <property type="project" value="TreeGrafter"/>
</dbReference>
<evidence type="ECO:0000256" key="1">
    <source>
        <dbReference type="SAM" id="MobiDB-lite"/>
    </source>
</evidence>
<evidence type="ECO:0000259" key="2">
    <source>
        <dbReference type="PROSITE" id="PS50010"/>
    </source>
</evidence>
<dbReference type="OrthoDB" id="10259130at2759"/>
<feature type="region of interest" description="Disordered" evidence="1">
    <location>
        <begin position="466"/>
        <end position="552"/>
    </location>
</feature>
<dbReference type="GO" id="GO:0006508">
    <property type="term" value="P:proteolysis"/>
    <property type="evidence" value="ECO:0007669"/>
    <property type="project" value="InterPro"/>
</dbReference>
<evidence type="ECO:0000313" key="3">
    <source>
        <dbReference type="EMBL" id="PRP88815.1"/>
    </source>
</evidence>
<keyword evidence="4" id="KW-1185">Reference proteome</keyword>
<dbReference type="PROSITE" id="PS00139">
    <property type="entry name" value="THIOL_PROTEASE_CYS"/>
    <property type="match status" value="1"/>
</dbReference>
<dbReference type="SUPFAM" id="SSF50729">
    <property type="entry name" value="PH domain-like"/>
    <property type="match status" value="1"/>
</dbReference>
<dbReference type="Pfam" id="PF08246">
    <property type="entry name" value="Inhibitor_I29"/>
    <property type="match status" value="1"/>
</dbReference>
<dbReference type="Pfam" id="PF00621">
    <property type="entry name" value="RhoGEF"/>
    <property type="match status" value="1"/>
</dbReference>
<dbReference type="SUPFAM" id="SSF48065">
    <property type="entry name" value="DBL homology domain (DH-domain)"/>
    <property type="match status" value="1"/>
</dbReference>
<proteinExistence type="predicted"/>
<dbReference type="InterPro" id="IPR039417">
    <property type="entry name" value="Peptidase_C1A_papain-like"/>
</dbReference>
<dbReference type="PANTHER" id="PTHR12673">
    <property type="entry name" value="FACIOGENITAL DYSPLASIA PROTEIN"/>
    <property type="match status" value="1"/>
</dbReference>
<dbReference type="InterPro" id="IPR000219">
    <property type="entry name" value="DH_dom"/>
</dbReference>
<organism evidence="3 4">
    <name type="scientific">Planoprotostelium fungivorum</name>
    <dbReference type="NCBI Taxonomy" id="1890364"/>
    <lineage>
        <taxon>Eukaryota</taxon>
        <taxon>Amoebozoa</taxon>
        <taxon>Evosea</taxon>
        <taxon>Variosea</taxon>
        <taxon>Cavosteliida</taxon>
        <taxon>Cavosteliaceae</taxon>
        <taxon>Planoprotostelium</taxon>
    </lineage>
</organism>
<dbReference type="InterPro" id="IPR000668">
    <property type="entry name" value="Peptidase_C1A_C"/>
</dbReference>
<dbReference type="PROSITE" id="PS50010">
    <property type="entry name" value="DH_2"/>
    <property type="match status" value="1"/>
</dbReference>
<dbReference type="EMBL" id="MDYQ01000007">
    <property type="protein sequence ID" value="PRP88815.1"/>
    <property type="molecule type" value="Genomic_DNA"/>
</dbReference>
<dbReference type="PRINTS" id="PR00705">
    <property type="entry name" value="PAPAIN"/>
</dbReference>
<dbReference type="InParanoid" id="A0A2P6NXY4"/>
<evidence type="ECO:0000313" key="4">
    <source>
        <dbReference type="Proteomes" id="UP000241769"/>
    </source>
</evidence>
<dbReference type="InterPro" id="IPR035899">
    <property type="entry name" value="DBL_dom_sf"/>
</dbReference>
<dbReference type="Gene3D" id="3.90.70.10">
    <property type="entry name" value="Cysteine proteinases"/>
    <property type="match status" value="1"/>
</dbReference>
<dbReference type="Proteomes" id="UP000241769">
    <property type="component" value="Unassembled WGS sequence"/>
</dbReference>
<reference evidence="3 4" key="1">
    <citation type="journal article" date="2018" name="Genome Biol. Evol.">
        <title>Multiple Roots of Fruiting Body Formation in Amoebozoa.</title>
        <authorList>
            <person name="Hillmann F."/>
            <person name="Forbes G."/>
            <person name="Novohradska S."/>
            <person name="Ferling I."/>
            <person name="Riege K."/>
            <person name="Groth M."/>
            <person name="Westermann M."/>
            <person name="Marz M."/>
            <person name="Spaller T."/>
            <person name="Winckler T."/>
            <person name="Schaap P."/>
            <person name="Glockner G."/>
        </authorList>
    </citation>
    <scope>NUCLEOTIDE SEQUENCE [LARGE SCALE GENOMIC DNA]</scope>
    <source>
        <strain evidence="3 4">Jena</strain>
    </source>
</reference>
<name>A0A2P6NXY4_9EUKA</name>
<sequence>MEGKEEEECQKEEEPEHAAAVTEEPSPPIDRRTSRSSRSPVMLSKREMVINELIHTEETYAHDLSIVVNIFLAPLKSKEIFEEGTIKTIFSNIETILTISIELIAVLQSEPAQEIQVGAIFKSSVRETDVAVTWSEIKRQSEAFRCYSTFLREQGGSTERVGQLRAKNQKLDEIIKESEAHESCRGQRLEEFLILPMQRLTRYPLLLKKLLDNTETTHPDYESLELAVKYVSQLCNTTNDEISKSVNLSKTSLVINQFYYAEDKETLQALYPSRFIKEGSCTITMAKKVFPGYLFLFEDWLVVVQKDTTFKLTKLIQIPNKHPEEFIGTDRLFVRDQPGADDLNLDLTNESHVIARVTFQSMQEKRSWRYALYRVTELKVRSVSQRPNSMLVPGNMIFITKPRRTYSSKTLIPQISAAIKDIHGAYRKSGVPKAIGTLVDLPSTITRYSSPQLTTEHIQAYNRKYQVEPPPDAGGTMNLAVTSHVTPPPASTPTPAPAPVPSPASLSPRSPPRRVESSPKMTHKRENSTSSTSVQDLKNKLIEERRRRKQAEQTIQEMKTKEGELMRTIAELKKKEVRGICPSAPLVGCDKCSELSDSKLLRNFDGDSSKSDELKTGFRLLFLLRFPCGDEMNKFFFLLAITLAAALAQDSSSSTSVSVDPTIPDEEPWWRKPMEDIEDHVKPSDATKTKFLTWIKKHAKKFHASELETRFQLWKKQVKKVFDINNGNLTWRAELNGFSAHTKEELKNLLGAFSLPPVTNDTKPATPSKRFRPSWVDWTQRGAVTSVKNQGGCGSCWAFSSSASLEGGRAIAGHGLMDLSPQHIMNCGNLGACNGGDPLGAIRWGSHNIGSWGDVPYVGSQQGCWGVNRQVNCNGYVESRSGSDEDAANVIAGGPTSICFNVVDQFFSYRDGVFAQYCPHGCNHAVLAVGYAENCQNSGRNCYIIKNSWGSGWGKGGYFLIERSQNMCGIADYLGRPDRC</sequence>
<dbReference type="InterPro" id="IPR038765">
    <property type="entry name" value="Papain-like_cys_pep_sf"/>
</dbReference>
<dbReference type="CDD" id="cd00160">
    <property type="entry name" value="RhoGEF"/>
    <property type="match status" value="1"/>
</dbReference>
<dbReference type="STRING" id="1890364.A0A2P6NXY4"/>